<dbReference type="GO" id="GO:0015074">
    <property type="term" value="P:DNA integration"/>
    <property type="evidence" value="ECO:0007669"/>
    <property type="project" value="InterPro"/>
</dbReference>
<dbReference type="Pfam" id="PF13276">
    <property type="entry name" value="HTH_21"/>
    <property type="match status" value="1"/>
</dbReference>
<evidence type="ECO:0000313" key="9">
    <source>
        <dbReference type="EMBL" id="CCK80937.1"/>
    </source>
</evidence>
<dbReference type="KEGG" id="dto:TOL2_C28880"/>
<name>K0NA14_DESTT</name>
<evidence type="ECO:0000313" key="11">
    <source>
        <dbReference type="Proteomes" id="UP000007347"/>
    </source>
</evidence>
<dbReference type="STRING" id="651182.TOL2_C06450"/>
<dbReference type="EMBL" id="FO203503">
    <property type="protein sequence ID" value="CCK80893.1"/>
    <property type="molecule type" value="Genomic_DNA"/>
</dbReference>
<evidence type="ECO:0000313" key="2">
    <source>
        <dbReference type="EMBL" id="CCK78814.1"/>
    </source>
</evidence>
<dbReference type="EMBL" id="FO203503">
    <property type="protein sequence ID" value="CCK80916.1"/>
    <property type="molecule type" value="Genomic_DNA"/>
</dbReference>
<evidence type="ECO:0000313" key="3">
    <source>
        <dbReference type="EMBL" id="CCK80859.1"/>
    </source>
</evidence>
<dbReference type="EMBL" id="FO203503">
    <property type="protein sequence ID" value="CCK80876.1"/>
    <property type="molecule type" value="Genomic_DNA"/>
</dbReference>
<dbReference type="KEGG" id="dto:TOL2_C27330"/>
<evidence type="ECO:0000313" key="5">
    <source>
        <dbReference type="EMBL" id="CCK80893.1"/>
    </source>
</evidence>
<dbReference type="EMBL" id="FO203503">
    <property type="protein sequence ID" value="CCK78814.1"/>
    <property type="molecule type" value="Genomic_DNA"/>
</dbReference>
<dbReference type="PANTHER" id="PTHR46889">
    <property type="entry name" value="TRANSPOSASE INSF FOR INSERTION SEQUENCE IS3B-RELATED"/>
    <property type="match status" value="1"/>
</dbReference>
<dbReference type="InterPro" id="IPR025948">
    <property type="entry name" value="HTH-like_dom"/>
</dbReference>
<dbReference type="EMBL" id="FO203503">
    <property type="protein sequence ID" value="CCK80937.1"/>
    <property type="molecule type" value="Genomic_DNA"/>
</dbReference>
<dbReference type="EMBL" id="FO203503">
    <property type="protein sequence ID" value="CCK81048.1"/>
    <property type="molecule type" value="Genomic_DNA"/>
</dbReference>
<evidence type="ECO:0000313" key="8">
    <source>
        <dbReference type="EMBL" id="CCK80933.1"/>
    </source>
</evidence>
<dbReference type="Pfam" id="PF13333">
    <property type="entry name" value="rve_2"/>
    <property type="match status" value="1"/>
</dbReference>
<evidence type="ECO:0000313" key="10">
    <source>
        <dbReference type="EMBL" id="CCK81048.1"/>
    </source>
</evidence>
<reference evidence="3 11" key="1">
    <citation type="journal article" date="2013" name="Environ. Microbiol.">
        <title>Complete genome, catabolic sub-proteomes and key-metabolites of Desulfobacula toluolica Tol2, a marine, aromatic compound-degrading, sulfate-reducing bacterium.</title>
        <authorList>
            <person name="Wohlbrand L."/>
            <person name="Jacob J.H."/>
            <person name="Kube M."/>
            <person name="Mussmann M."/>
            <person name="Jarling R."/>
            <person name="Beck A."/>
            <person name="Amann R."/>
            <person name="Wilkes H."/>
            <person name="Reinhardt R."/>
            <person name="Rabus R."/>
        </authorList>
    </citation>
    <scope>NUCLEOTIDE SEQUENCE [LARGE SCALE GENOMIC DNA]</scope>
    <source>
        <strain evidence="11">DSM 7467 / Tol2</strain>
        <strain evidence="3">Tol2</strain>
    </source>
</reference>
<proteinExistence type="predicted"/>
<dbReference type="EMBL" id="FO203503">
    <property type="protein sequence ID" value="CCK80859.1"/>
    <property type="molecule type" value="Genomic_DNA"/>
</dbReference>
<dbReference type="KEGG" id="dto:TOL2_C27560"/>
<accession>K0NA14</accession>
<keyword evidence="11" id="KW-1185">Reference proteome</keyword>
<dbReference type="HOGENOM" id="CLU_027402_4_1_7"/>
<dbReference type="PATRIC" id="fig|651182.5.peg.3189"/>
<dbReference type="KEGG" id="dto:TOL2_C27370"/>
<dbReference type="NCBIfam" id="NF033516">
    <property type="entry name" value="transpos_IS3"/>
    <property type="match status" value="1"/>
</dbReference>
<dbReference type="InterPro" id="IPR050900">
    <property type="entry name" value="Transposase_IS3/IS150/IS904"/>
</dbReference>
<dbReference type="InterPro" id="IPR012337">
    <property type="entry name" value="RNaseH-like_sf"/>
</dbReference>
<evidence type="ECO:0000313" key="6">
    <source>
        <dbReference type="EMBL" id="CCK80897.1"/>
    </source>
</evidence>
<dbReference type="Proteomes" id="UP000007347">
    <property type="component" value="Chromosome"/>
</dbReference>
<dbReference type="Pfam" id="PF00665">
    <property type="entry name" value="rve"/>
    <property type="match status" value="1"/>
</dbReference>
<dbReference type="SUPFAM" id="SSF53098">
    <property type="entry name" value="Ribonuclease H-like"/>
    <property type="match status" value="1"/>
</dbReference>
<evidence type="ECO:0000313" key="4">
    <source>
        <dbReference type="EMBL" id="CCK80876.1"/>
    </source>
</evidence>
<dbReference type="InterPro" id="IPR036397">
    <property type="entry name" value="RNaseH_sf"/>
</dbReference>
<dbReference type="KEGG" id="dto:TOL2_C27000"/>
<dbReference type="EMBL" id="FO203503">
    <property type="protein sequence ID" value="CCK80897.1"/>
    <property type="molecule type" value="Genomic_DNA"/>
</dbReference>
<dbReference type="KEGG" id="dto:TOL2_C27730"/>
<gene>
    <name evidence="2" type="ordered locus">TOL2_C06450</name>
    <name evidence="3" type="ordered locus">TOL2_C27000</name>
    <name evidence="4" type="ordered locus">TOL2_C27170</name>
    <name evidence="5" type="ordered locus">TOL2_C27330</name>
    <name evidence="6" type="ordered locus">TOL2_C27370</name>
    <name evidence="7" type="ordered locus">TOL2_C27560</name>
    <name evidence="8" type="ordered locus">TOL2_C27730</name>
    <name evidence="9" type="ordered locus">TOL2_C27770</name>
    <name evidence="10" type="ordered locus">TOL2_C28880</name>
</gene>
<protein>
    <submittedName>
        <fullName evidence="2">Integrase catalytic region</fullName>
    </submittedName>
    <submittedName>
        <fullName evidence="3">Integrase, catalytic region</fullName>
    </submittedName>
</protein>
<organism evidence="3 11">
    <name type="scientific">Desulfobacula toluolica (strain DSM 7467 / Tol2)</name>
    <dbReference type="NCBI Taxonomy" id="651182"/>
    <lineage>
        <taxon>Bacteria</taxon>
        <taxon>Pseudomonadati</taxon>
        <taxon>Thermodesulfobacteriota</taxon>
        <taxon>Desulfobacteria</taxon>
        <taxon>Desulfobacterales</taxon>
        <taxon>Desulfobacteraceae</taxon>
        <taxon>Desulfobacula</taxon>
    </lineage>
</organism>
<dbReference type="Gene3D" id="3.30.420.10">
    <property type="entry name" value="Ribonuclease H-like superfamily/Ribonuclease H"/>
    <property type="match status" value="1"/>
</dbReference>
<dbReference type="InterPro" id="IPR048020">
    <property type="entry name" value="Transpos_IS3"/>
</dbReference>
<feature type="domain" description="Integrase catalytic" evidence="1">
    <location>
        <begin position="109"/>
        <end position="280"/>
    </location>
</feature>
<dbReference type="KEGG" id="dto:TOL2_C27170"/>
<dbReference type="EMBL" id="FO203503">
    <property type="protein sequence ID" value="CCK80933.1"/>
    <property type="molecule type" value="Genomic_DNA"/>
</dbReference>
<dbReference type="InterPro" id="IPR001584">
    <property type="entry name" value="Integrase_cat-core"/>
</dbReference>
<dbReference type="KEGG" id="dto:TOL2_C27770"/>
<dbReference type="GO" id="GO:0003676">
    <property type="term" value="F:nucleic acid binding"/>
    <property type="evidence" value="ECO:0007669"/>
    <property type="project" value="InterPro"/>
</dbReference>
<evidence type="ECO:0000259" key="1">
    <source>
        <dbReference type="PROSITE" id="PS50994"/>
    </source>
</evidence>
<dbReference type="PROSITE" id="PS50994">
    <property type="entry name" value="INTEGRASE"/>
    <property type="match status" value="1"/>
</dbReference>
<dbReference type="KEGG" id="dto:TOL2_C06450"/>
<evidence type="ECO:0000313" key="7">
    <source>
        <dbReference type="EMBL" id="CCK80916.1"/>
    </source>
</evidence>
<dbReference type="PANTHER" id="PTHR46889:SF4">
    <property type="entry name" value="TRANSPOSASE INSO FOR INSERTION SEQUENCE ELEMENT IS911B-RELATED"/>
    <property type="match status" value="1"/>
</dbReference>
<sequence>MSIEEKKQRIQSKHSKISIQRQCELIGLPRSSYYRESRGEQETPENLELMKLIDIEYTDHPFYGTRQMRNIMRRKGYKINRKRVQRLMRKMGIQSIAPKPNTSKAHPQNKVYPYLLRTFDVTRSNQVWSTDITYIPLSGGFVYLTAVMDWHSRYVLSWELSITMDKEFCISSLERALRCHGTPYIFNTDQGSQYTSHEFTKVLKDKDIKISMDGKGRCMDNIFIERLWRSVKYEEIYVNEFQSVEQLRKSLKKYFNFYNHERPHQSFNGQTPAEIYYGKNQLRLVG</sequence>
<dbReference type="AlphaFoldDB" id="K0NA14"/>